<gene>
    <name evidence="2" type="ORF">Q7X28_09790</name>
</gene>
<accession>A0AA90NAR0</accession>
<feature type="compositionally biased region" description="Acidic residues" evidence="1">
    <location>
        <begin position="40"/>
        <end position="57"/>
    </location>
</feature>
<dbReference type="AlphaFoldDB" id="A0AA90NAR0"/>
<proteinExistence type="predicted"/>
<dbReference type="Proteomes" id="UP001178281">
    <property type="component" value="Unassembled WGS sequence"/>
</dbReference>
<comment type="caution">
    <text evidence="2">The sequence shown here is derived from an EMBL/GenBank/DDBJ whole genome shotgun (WGS) entry which is preliminary data.</text>
</comment>
<evidence type="ECO:0000256" key="1">
    <source>
        <dbReference type="SAM" id="MobiDB-lite"/>
    </source>
</evidence>
<protein>
    <submittedName>
        <fullName evidence="2">Uncharacterized protein</fullName>
    </submittedName>
</protein>
<sequence>MNPLSPPGVPDEERASFDSDLPQPEGAFVSAHRPRNPTYDEPDPAEESEPSWAEAEDIAPASTPEPDEAAAPWSDAGGEVDDYTDDYVQATDEPSVSSVFIDWLGKLCIGIVLMMIAIGAATGFTSWRVGQTVPTPTGSPTAASRDAGRALYQDMGGRKDWNYRSGPVQLQATWVSGVDYATCADIDATGKLAQYRCRNAAESTHSAENGQLLLTQYLFALPDEARAGAAATSVIPPDVRTRPDTTIDGATTRDARVTAEKNMVLLTIVTATAAVPPTTVDTYLTHRHGDTLGALSLR</sequence>
<organism evidence="2 3">
    <name type="scientific">Tsukamurella strandjordii</name>
    <dbReference type="NCBI Taxonomy" id="147577"/>
    <lineage>
        <taxon>Bacteria</taxon>
        <taxon>Bacillati</taxon>
        <taxon>Actinomycetota</taxon>
        <taxon>Actinomycetes</taxon>
        <taxon>Mycobacteriales</taxon>
        <taxon>Tsukamurellaceae</taxon>
        <taxon>Tsukamurella</taxon>
    </lineage>
</organism>
<dbReference type="EMBL" id="JAUTIX010000003">
    <property type="protein sequence ID" value="MDP0398215.1"/>
    <property type="molecule type" value="Genomic_DNA"/>
</dbReference>
<name>A0AA90NAR0_9ACTN</name>
<feature type="region of interest" description="Disordered" evidence="1">
    <location>
        <begin position="1"/>
        <end position="82"/>
    </location>
</feature>
<keyword evidence="3" id="KW-1185">Reference proteome</keyword>
<evidence type="ECO:0000313" key="2">
    <source>
        <dbReference type="EMBL" id="MDP0398215.1"/>
    </source>
</evidence>
<reference evidence="2" key="1">
    <citation type="submission" date="2023-08" db="EMBL/GenBank/DDBJ databases">
        <title>The draft genome of Tsukamurella strandjordii strain 050030.</title>
        <authorList>
            <person name="Zhao F."/>
            <person name="Feng Y."/>
            <person name="Zong Z."/>
        </authorList>
    </citation>
    <scope>NUCLEOTIDE SEQUENCE</scope>
    <source>
        <strain evidence="2">050030</strain>
    </source>
</reference>
<evidence type="ECO:0000313" key="3">
    <source>
        <dbReference type="Proteomes" id="UP001178281"/>
    </source>
</evidence>
<dbReference type="RefSeq" id="WP_305111148.1">
    <property type="nucleotide sequence ID" value="NZ_JAUTIX010000003.1"/>
</dbReference>